<dbReference type="EMBL" id="LLXL01003703">
    <property type="protein sequence ID" value="PKK58295.1"/>
    <property type="molecule type" value="Genomic_DNA"/>
</dbReference>
<organism evidence="1 2">
    <name type="scientific">Rhizophagus irregularis</name>
    <dbReference type="NCBI Taxonomy" id="588596"/>
    <lineage>
        <taxon>Eukaryota</taxon>
        <taxon>Fungi</taxon>
        <taxon>Fungi incertae sedis</taxon>
        <taxon>Mucoromycota</taxon>
        <taxon>Glomeromycotina</taxon>
        <taxon>Glomeromycetes</taxon>
        <taxon>Glomerales</taxon>
        <taxon>Glomeraceae</taxon>
        <taxon>Rhizophagus</taxon>
    </lineage>
</organism>
<dbReference type="Proteomes" id="UP000233469">
    <property type="component" value="Unassembled WGS sequence"/>
</dbReference>
<protein>
    <submittedName>
        <fullName evidence="1">Uncharacterized protein</fullName>
    </submittedName>
</protein>
<gene>
    <name evidence="1" type="ORF">RhiirC2_796556</name>
</gene>
<proteinExistence type="predicted"/>
<reference evidence="1 2" key="1">
    <citation type="submission" date="2016-04" db="EMBL/GenBank/DDBJ databases">
        <title>Genome analyses suggest a sexual origin of heterokaryosis in a supposedly ancient asexual fungus.</title>
        <authorList>
            <person name="Ropars J."/>
            <person name="Sedzielewska K."/>
            <person name="Noel J."/>
            <person name="Charron P."/>
            <person name="Farinelli L."/>
            <person name="Marton T."/>
            <person name="Kruger M."/>
            <person name="Pelin A."/>
            <person name="Brachmann A."/>
            <person name="Corradi N."/>
        </authorList>
    </citation>
    <scope>NUCLEOTIDE SEQUENCE [LARGE SCALE GENOMIC DNA]</scope>
    <source>
        <strain evidence="1 2">C2</strain>
    </source>
</reference>
<evidence type="ECO:0000313" key="1">
    <source>
        <dbReference type="EMBL" id="PKK58295.1"/>
    </source>
</evidence>
<comment type="caution">
    <text evidence="1">The sequence shown here is derived from an EMBL/GenBank/DDBJ whole genome shotgun (WGS) entry which is preliminary data.</text>
</comment>
<evidence type="ECO:0000313" key="2">
    <source>
        <dbReference type="Proteomes" id="UP000233469"/>
    </source>
</evidence>
<dbReference type="VEuPathDB" id="FungiDB:RhiirFUN_012966"/>
<accession>A0A2N1M9I1</accession>
<name>A0A2N1M9I1_9GLOM</name>
<dbReference type="AlphaFoldDB" id="A0A2N1M9I1"/>
<sequence>MPNSFKKQFYIYWSKPSSKQYNKYKGSEILVSKNMDFSLEHKTQISVFKNTISKNTGMCIETGSFKIYFEETWIQFLRIQISVSENLKHY</sequence>
<reference evidence="1 2" key="2">
    <citation type="submission" date="2017-10" db="EMBL/GenBank/DDBJ databases">
        <title>Extensive intraspecific genome diversity in a model arbuscular mycorrhizal fungus.</title>
        <authorList>
            <person name="Chen E.C.H."/>
            <person name="Morin E."/>
            <person name="Baudet D."/>
            <person name="Noel J."/>
            <person name="Ndikumana S."/>
            <person name="Charron P."/>
            <person name="St-Onge C."/>
            <person name="Giorgi J."/>
            <person name="Grigoriev I.V."/>
            <person name="Roux C."/>
            <person name="Martin F.M."/>
            <person name="Corradi N."/>
        </authorList>
    </citation>
    <scope>NUCLEOTIDE SEQUENCE [LARGE SCALE GENOMIC DNA]</scope>
    <source>
        <strain evidence="1 2">C2</strain>
    </source>
</reference>